<feature type="chain" id="PRO_5020198895" evidence="1">
    <location>
        <begin position="30"/>
        <end position="307"/>
    </location>
</feature>
<evidence type="ECO:0000313" key="3">
    <source>
        <dbReference type="Proteomes" id="UP000295142"/>
    </source>
</evidence>
<feature type="signal peptide" evidence="1">
    <location>
        <begin position="1"/>
        <end position="29"/>
    </location>
</feature>
<proteinExistence type="predicted"/>
<dbReference type="InterPro" id="IPR043504">
    <property type="entry name" value="Peptidase_S1_PA_chymotrypsin"/>
</dbReference>
<dbReference type="OrthoDB" id="8455335at2"/>
<protein>
    <submittedName>
        <fullName evidence="2">Trypsin-like peptidase</fullName>
    </submittedName>
</protein>
<keyword evidence="3" id="KW-1185">Reference proteome</keyword>
<dbReference type="AlphaFoldDB" id="A0A4R2KJM3"/>
<dbReference type="InterPro" id="IPR009003">
    <property type="entry name" value="Peptidase_S1_PA"/>
</dbReference>
<dbReference type="SUPFAM" id="SSF50494">
    <property type="entry name" value="Trypsin-like serine proteases"/>
    <property type="match status" value="1"/>
</dbReference>
<dbReference type="RefSeq" id="WP_132544678.1">
    <property type="nucleotide sequence ID" value="NZ_SLWW01000008.1"/>
</dbReference>
<dbReference type="PROSITE" id="PS51257">
    <property type="entry name" value="PROKAR_LIPOPROTEIN"/>
    <property type="match status" value="1"/>
</dbReference>
<evidence type="ECO:0000313" key="2">
    <source>
        <dbReference type="EMBL" id="TCO70786.1"/>
    </source>
</evidence>
<dbReference type="EMBL" id="SLWW01000008">
    <property type="protein sequence ID" value="TCO70786.1"/>
    <property type="molecule type" value="Genomic_DNA"/>
</dbReference>
<sequence>MRKPVLGTVRRGALCAAVGAGCLAAPAHAIEDTIVYVECTATDGTTRRGTGVVVSPEGHVLTAKHVVPDGADCRGKIGVADSNNAERMILQPFAAGVDAALLRFARQGDYAFAGYCELEPWMVRKRIVVAGFPGGSRTGVPSYREGILSTVVPTAQGVLETDGQTVAGMSGGPVFSRNLAGLVGTVVGADFARDGTVSYYGILPASLYAGAFGLTPAERPCYHEYREIDLTDPETEESIAVWRAGDGPRHLGVYEDEGFCFIEAIWGEWNHPSDEVGVWPQDGEYVIRGENFGGGTHGATARCIVHE</sequence>
<reference evidence="2 3" key="1">
    <citation type="submission" date="2019-03" db="EMBL/GenBank/DDBJ databases">
        <title>Genomic Encyclopedia of Type Strains, Phase IV (KMG-IV): sequencing the most valuable type-strain genomes for metagenomic binning, comparative biology and taxonomic classification.</title>
        <authorList>
            <person name="Goeker M."/>
        </authorList>
    </citation>
    <scope>NUCLEOTIDE SEQUENCE [LARGE SCALE GENOMIC DNA]</scope>
    <source>
        <strain evidence="2 3">DSM 4868</strain>
    </source>
</reference>
<dbReference type="Pfam" id="PF13365">
    <property type="entry name" value="Trypsin_2"/>
    <property type="match status" value="1"/>
</dbReference>
<comment type="caution">
    <text evidence="2">The sequence shown here is derived from an EMBL/GenBank/DDBJ whole genome shotgun (WGS) entry which is preliminary data.</text>
</comment>
<keyword evidence="1" id="KW-0732">Signal</keyword>
<dbReference type="Proteomes" id="UP000295142">
    <property type="component" value="Unassembled WGS sequence"/>
</dbReference>
<dbReference type="Gene3D" id="2.40.10.10">
    <property type="entry name" value="Trypsin-like serine proteases"/>
    <property type="match status" value="2"/>
</dbReference>
<accession>A0A4R2KJM3</accession>
<organism evidence="2 3">
    <name type="scientific">Rhodovulum euryhalinum</name>
    <dbReference type="NCBI Taxonomy" id="35805"/>
    <lineage>
        <taxon>Bacteria</taxon>
        <taxon>Pseudomonadati</taxon>
        <taxon>Pseudomonadota</taxon>
        <taxon>Alphaproteobacteria</taxon>
        <taxon>Rhodobacterales</taxon>
        <taxon>Paracoccaceae</taxon>
        <taxon>Rhodovulum</taxon>
    </lineage>
</organism>
<name>A0A4R2KJM3_9RHOB</name>
<gene>
    <name evidence="2" type="ORF">EV655_10827</name>
</gene>
<evidence type="ECO:0000256" key="1">
    <source>
        <dbReference type="SAM" id="SignalP"/>
    </source>
</evidence>